<sequence>MRKRILVGISVLGLGLGTLTAPAARAEGSATLSLYAVGAKADGTSPVWLGGRCSGNASGAVLRFFSDKVPQPEAVEERTAETKAPEDESGEAPDVEKEVAVTLENDGTFEHIYEATGQQYVVATCKYSDGEAVSSGVAVDADQPTEPTVTATSDQQGFQPGGTIKVSLKGFAPNQEFEVYMHSKPVRLGTGTTNSDGSADVDAKIPDDATPGKHHLTVRAKNAQRAIFSFILKNKSGAKNDTSATEGSAQSGSGQRGKAWKTGGQMPAKRVALKPGLPRTGH</sequence>
<feature type="region of interest" description="Disordered" evidence="1">
    <location>
        <begin position="237"/>
        <end position="282"/>
    </location>
</feature>
<accession>A0A448MZV2</accession>
<dbReference type="RefSeq" id="WP_061786778.1">
    <property type="nucleotide sequence ID" value="NZ_CAURRE010000035.1"/>
</dbReference>
<keyword evidence="4" id="KW-1185">Reference proteome</keyword>
<organism evidence="3 4">
    <name type="scientific">Arachnia propionica</name>
    <dbReference type="NCBI Taxonomy" id="1750"/>
    <lineage>
        <taxon>Bacteria</taxon>
        <taxon>Bacillati</taxon>
        <taxon>Actinomycetota</taxon>
        <taxon>Actinomycetes</taxon>
        <taxon>Propionibacteriales</taxon>
        <taxon>Propionibacteriaceae</taxon>
        <taxon>Arachnia</taxon>
    </lineage>
</organism>
<feature type="compositionally biased region" description="Basic and acidic residues" evidence="1">
    <location>
        <begin position="75"/>
        <end position="86"/>
    </location>
</feature>
<dbReference type="AlphaFoldDB" id="A0A448MZV2"/>
<feature type="compositionally biased region" description="Polar residues" evidence="1">
    <location>
        <begin position="237"/>
        <end position="253"/>
    </location>
</feature>
<feature type="chain" id="PRO_5019069006" evidence="2">
    <location>
        <begin position="24"/>
        <end position="282"/>
    </location>
</feature>
<gene>
    <name evidence="3" type="ORF">NCTC12967_01955</name>
</gene>
<evidence type="ECO:0000256" key="2">
    <source>
        <dbReference type="SAM" id="SignalP"/>
    </source>
</evidence>
<evidence type="ECO:0000313" key="3">
    <source>
        <dbReference type="EMBL" id="VEH70653.1"/>
    </source>
</evidence>
<dbReference type="GeneID" id="64407407"/>
<name>A0A448MZV2_9ACTN</name>
<feature type="region of interest" description="Disordered" evidence="1">
    <location>
        <begin position="71"/>
        <end position="95"/>
    </location>
</feature>
<protein>
    <submittedName>
        <fullName evidence="3">Uncharacterized protein</fullName>
    </submittedName>
</protein>
<evidence type="ECO:0000256" key="1">
    <source>
        <dbReference type="SAM" id="MobiDB-lite"/>
    </source>
</evidence>
<evidence type="ECO:0000313" key="4">
    <source>
        <dbReference type="Proteomes" id="UP000273044"/>
    </source>
</evidence>
<reference evidence="3 4" key="1">
    <citation type="submission" date="2018-12" db="EMBL/GenBank/DDBJ databases">
        <authorList>
            <consortium name="Pathogen Informatics"/>
        </authorList>
    </citation>
    <scope>NUCLEOTIDE SEQUENCE [LARGE SCALE GENOMIC DNA]</scope>
    <source>
        <strain evidence="3 4">NCTC12967</strain>
    </source>
</reference>
<keyword evidence="2" id="KW-0732">Signal</keyword>
<dbReference type="Proteomes" id="UP000273044">
    <property type="component" value="Chromosome"/>
</dbReference>
<dbReference type="Gene3D" id="2.60.40.230">
    <property type="entry name" value="Neocarzinostatin-like"/>
    <property type="match status" value="1"/>
</dbReference>
<dbReference type="EMBL" id="LR134406">
    <property type="protein sequence ID" value="VEH70653.1"/>
    <property type="molecule type" value="Genomic_DNA"/>
</dbReference>
<feature type="signal peptide" evidence="2">
    <location>
        <begin position="1"/>
        <end position="23"/>
    </location>
</feature>
<proteinExistence type="predicted"/>